<organism evidence="1 2">
    <name type="scientific">Linum trigynum</name>
    <dbReference type="NCBI Taxonomy" id="586398"/>
    <lineage>
        <taxon>Eukaryota</taxon>
        <taxon>Viridiplantae</taxon>
        <taxon>Streptophyta</taxon>
        <taxon>Embryophyta</taxon>
        <taxon>Tracheophyta</taxon>
        <taxon>Spermatophyta</taxon>
        <taxon>Magnoliopsida</taxon>
        <taxon>eudicotyledons</taxon>
        <taxon>Gunneridae</taxon>
        <taxon>Pentapetalae</taxon>
        <taxon>rosids</taxon>
        <taxon>fabids</taxon>
        <taxon>Malpighiales</taxon>
        <taxon>Linaceae</taxon>
        <taxon>Linum</taxon>
    </lineage>
</organism>
<name>A0AAV2GQ85_9ROSI</name>
<evidence type="ECO:0000313" key="2">
    <source>
        <dbReference type="Proteomes" id="UP001497516"/>
    </source>
</evidence>
<dbReference type="Proteomes" id="UP001497516">
    <property type="component" value="Chromosome 9"/>
</dbReference>
<proteinExistence type="predicted"/>
<keyword evidence="2" id="KW-1185">Reference proteome</keyword>
<accession>A0AAV2GQ85</accession>
<dbReference type="EMBL" id="OZ034822">
    <property type="protein sequence ID" value="CAL1412482.1"/>
    <property type="molecule type" value="Genomic_DNA"/>
</dbReference>
<protein>
    <submittedName>
        <fullName evidence="1">Uncharacterized protein</fullName>
    </submittedName>
</protein>
<dbReference type="PANTHER" id="PTHR33116">
    <property type="entry name" value="REVERSE TRANSCRIPTASE ZINC-BINDING DOMAIN-CONTAINING PROTEIN-RELATED-RELATED"/>
    <property type="match status" value="1"/>
</dbReference>
<dbReference type="PANTHER" id="PTHR33116:SF70">
    <property type="entry name" value="NON-LTR RETROELEMENT REVERSE TRANSCRIPTASE-LIKE PROTEIN"/>
    <property type="match status" value="1"/>
</dbReference>
<evidence type="ECO:0000313" key="1">
    <source>
        <dbReference type="EMBL" id="CAL1412482.1"/>
    </source>
</evidence>
<dbReference type="AlphaFoldDB" id="A0AAV2GQ85"/>
<sequence>MLSLAGRLTVASSVTSSIPVYHMNTELIPSVVCKGIYKINRDFIWGDEENQPKMHLVAWKKMTFPKSQGGAGLGSLRQANLEMLAKNGWRLIKDKDGLWSRVMRAKYGRQRDSLDILRPIQGSSFTWKSFAKASTFSGRVVLGTMQSKERFYLELKKG</sequence>
<reference evidence="1 2" key="1">
    <citation type="submission" date="2024-04" db="EMBL/GenBank/DDBJ databases">
        <authorList>
            <person name="Fracassetti M."/>
        </authorList>
    </citation>
    <scope>NUCLEOTIDE SEQUENCE [LARGE SCALE GENOMIC DNA]</scope>
</reference>
<gene>
    <name evidence="1" type="ORF">LTRI10_LOCUS51772</name>
</gene>